<organism evidence="4">
    <name type="scientific">Euplotes crassus</name>
    <dbReference type="NCBI Taxonomy" id="5936"/>
    <lineage>
        <taxon>Eukaryota</taxon>
        <taxon>Sar</taxon>
        <taxon>Alveolata</taxon>
        <taxon>Ciliophora</taxon>
        <taxon>Intramacronucleata</taxon>
        <taxon>Spirotrichea</taxon>
        <taxon>Hypotrichia</taxon>
        <taxon>Euplotida</taxon>
        <taxon>Euplotidae</taxon>
        <taxon>Moneuplotes</taxon>
    </lineage>
</organism>
<evidence type="ECO:0000256" key="2">
    <source>
        <dbReference type="SAM" id="MobiDB-lite"/>
    </source>
</evidence>
<dbReference type="InterPro" id="IPR001158">
    <property type="entry name" value="DIX"/>
</dbReference>
<dbReference type="Pfam" id="PF00778">
    <property type="entry name" value="DIX"/>
    <property type="match status" value="1"/>
</dbReference>
<keyword evidence="1" id="KW-0879">Wnt signaling pathway</keyword>
<dbReference type="Gene3D" id="2.40.240.130">
    <property type="match status" value="1"/>
</dbReference>
<dbReference type="PANTHER" id="PTHR42509">
    <property type="entry name" value="DIX DOMAIN-CONTAINING PROTEIN"/>
    <property type="match status" value="1"/>
</dbReference>
<sequence length="144" mass="16724">MNAFPVYKKLDDIRLPDIKEAFPLPGEYHFRFQHFYKHDMLVWLDLNNERAQLPNIEGQITIKVLRLSWRDSLQSNPEPEPKASVPVNKRKSEPEEYKDIDDLIGGSSGNKEEPSLQNRHSHAHNIKPPTDETDPFAGIDFTQF</sequence>
<dbReference type="GO" id="GO:0016055">
    <property type="term" value="P:Wnt signaling pathway"/>
    <property type="evidence" value="ECO:0007669"/>
    <property type="project" value="UniProtKB-KW"/>
</dbReference>
<dbReference type="InterPro" id="IPR029071">
    <property type="entry name" value="Ubiquitin-like_domsf"/>
</dbReference>
<dbReference type="EMBL" id="HBIK01012221">
    <property type="protein sequence ID" value="CAE0380767.1"/>
    <property type="molecule type" value="Transcribed_RNA"/>
</dbReference>
<evidence type="ECO:0000256" key="1">
    <source>
        <dbReference type="ARBA" id="ARBA00022687"/>
    </source>
</evidence>
<accession>A0A7S3KCJ8</accession>
<dbReference type="PANTHER" id="PTHR42509:SF1">
    <property type="entry name" value="DIX DOMAIN-CONTAINING PROTEIN"/>
    <property type="match status" value="1"/>
</dbReference>
<dbReference type="SUPFAM" id="SSF54236">
    <property type="entry name" value="Ubiquitin-like"/>
    <property type="match status" value="1"/>
</dbReference>
<feature type="compositionally biased region" description="Basic and acidic residues" evidence="2">
    <location>
        <begin position="90"/>
        <end position="101"/>
    </location>
</feature>
<feature type="domain" description="DIX" evidence="3">
    <location>
        <begin position="6"/>
        <end position="64"/>
    </location>
</feature>
<name>A0A7S3KCJ8_EUPCR</name>
<reference evidence="4" key="1">
    <citation type="submission" date="2021-01" db="EMBL/GenBank/DDBJ databases">
        <authorList>
            <person name="Corre E."/>
            <person name="Pelletier E."/>
            <person name="Niang G."/>
            <person name="Scheremetjew M."/>
            <person name="Finn R."/>
            <person name="Kale V."/>
            <person name="Holt S."/>
            <person name="Cochrane G."/>
            <person name="Meng A."/>
            <person name="Brown T."/>
            <person name="Cohen L."/>
        </authorList>
    </citation>
    <scope>NUCLEOTIDE SEQUENCE</scope>
    <source>
        <strain evidence="4">CT5</strain>
    </source>
</reference>
<feature type="region of interest" description="Disordered" evidence="2">
    <location>
        <begin position="73"/>
        <end position="144"/>
    </location>
</feature>
<proteinExistence type="predicted"/>
<evidence type="ECO:0000259" key="3">
    <source>
        <dbReference type="Pfam" id="PF00778"/>
    </source>
</evidence>
<dbReference type="AlphaFoldDB" id="A0A7S3KCJ8"/>
<protein>
    <recommendedName>
        <fullName evidence="3">DIX domain-containing protein</fullName>
    </recommendedName>
</protein>
<gene>
    <name evidence="4" type="ORF">ECRA1380_LOCUS5728</name>
</gene>
<dbReference type="InterPro" id="IPR038207">
    <property type="entry name" value="DIX_dom_sf"/>
</dbReference>
<evidence type="ECO:0000313" key="4">
    <source>
        <dbReference type="EMBL" id="CAE0380767.1"/>
    </source>
</evidence>